<organism evidence="2 3">
    <name type="scientific">Acinetobacter faecalis</name>
    <dbReference type="NCBI Taxonomy" id="2665161"/>
    <lineage>
        <taxon>Bacteria</taxon>
        <taxon>Pseudomonadati</taxon>
        <taxon>Pseudomonadota</taxon>
        <taxon>Gammaproteobacteria</taxon>
        <taxon>Moraxellales</taxon>
        <taxon>Moraxellaceae</taxon>
        <taxon>Acinetobacter</taxon>
    </lineage>
</organism>
<evidence type="ECO:0000313" key="3">
    <source>
        <dbReference type="Proteomes" id="UP000473854"/>
    </source>
</evidence>
<dbReference type="AlphaFoldDB" id="A0A6L6GER9"/>
<comment type="caution">
    <text evidence="2">The sequence shown here is derived from an EMBL/GenBank/DDBJ whole genome shotgun (WGS) entry which is preliminary data.</text>
</comment>
<dbReference type="Proteomes" id="UP000473854">
    <property type="component" value="Unassembled WGS sequence"/>
</dbReference>
<evidence type="ECO:0000256" key="1">
    <source>
        <dbReference type="SAM" id="SignalP"/>
    </source>
</evidence>
<dbReference type="EMBL" id="WLYL01000012">
    <property type="protein sequence ID" value="MTD10927.1"/>
    <property type="molecule type" value="Genomic_DNA"/>
</dbReference>
<feature type="signal peptide" evidence="1">
    <location>
        <begin position="1"/>
        <end position="23"/>
    </location>
</feature>
<dbReference type="RefSeq" id="WP_154772541.1">
    <property type="nucleotide sequence ID" value="NZ_WLYL01000012.1"/>
</dbReference>
<protein>
    <recommendedName>
        <fullName evidence="4">DUF799 domain-containing protein</fullName>
    </recommendedName>
</protein>
<evidence type="ECO:0008006" key="4">
    <source>
        <dbReference type="Google" id="ProtNLM"/>
    </source>
</evidence>
<feature type="chain" id="PRO_5027102893" description="DUF799 domain-containing protein" evidence="1">
    <location>
        <begin position="24"/>
        <end position="219"/>
    </location>
</feature>
<accession>A0A6L6GER9</accession>
<dbReference type="Gene3D" id="3.40.50.10610">
    <property type="entry name" value="ABC-type transport auxiliary lipoprotein component"/>
    <property type="match status" value="1"/>
</dbReference>
<reference evidence="2 3" key="1">
    <citation type="submission" date="2019-11" db="EMBL/GenBank/DDBJ databases">
        <authorList>
            <person name="An D."/>
        </authorList>
    </citation>
    <scope>NUCLEOTIDE SEQUENCE [LARGE SCALE GENOMIC DNA]</scope>
    <source>
        <strain evidence="2 3">YIM 103518</strain>
    </source>
</reference>
<evidence type="ECO:0000313" key="2">
    <source>
        <dbReference type="EMBL" id="MTD10927.1"/>
    </source>
</evidence>
<dbReference type="Pfam" id="PF05643">
    <property type="entry name" value="GNA1162-like"/>
    <property type="match status" value="1"/>
</dbReference>
<gene>
    <name evidence="2" type="ORF">GIX10_05625</name>
</gene>
<sequence>MKKFSFFTSIALSCALFSSYAVADQVVDRSVYMANVPASILVLPPVNESPDTRATNSFWSTVTPPLAEAGYYVFPVTVVDTMLKENGVTNGFDAQNIPLNKLKEIFGADAALYLKVKKYGSKYQIIDTTAEVEVEAKLVSLNTGALLWQGKESSERSNDSDTLTGLLVTALIEQISNQVGDAGYDVSKSVSSKLFRVDERNKGLMYGPRALQHSSRACK</sequence>
<keyword evidence="1" id="KW-0732">Signal</keyword>
<dbReference type="InterPro" id="IPR008517">
    <property type="entry name" value="GNA1162-like"/>
</dbReference>
<proteinExistence type="predicted"/>
<name>A0A6L6GER9_9GAMM</name>